<reference evidence="1 2" key="1">
    <citation type="submission" date="2016-07" db="EMBL/GenBank/DDBJ databases">
        <title>Draft genome sequence of Methyloligella halotolerans C2T (VKM B-2706T=CCUG 61687T=DSM 25045T), a halotolerant polyhydroxybutyrate accumulating methylotroph.</title>
        <authorList>
            <person name="Vasilenko O.V."/>
            <person name="Doronina N.V."/>
            <person name="Poroshina M.N."/>
            <person name="Tarlachkov S.V."/>
            <person name="Trotsenko Y.A."/>
        </authorList>
    </citation>
    <scope>NUCLEOTIDE SEQUENCE [LARGE SCALE GENOMIC DNA]</scope>
    <source>
        <strain evidence="1 2">VKM B-2706</strain>
    </source>
</reference>
<accession>A0A1E2RZG0</accession>
<dbReference type="Proteomes" id="UP000095087">
    <property type="component" value="Unassembled WGS sequence"/>
</dbReference>
<dbReference type="STRING" id="1177755.A7A08_01481"/>
<organism evidence="1 2">
    <name type="scientific">Methyloligella halotolerans</name>
    <dbReference type="NCBI Taxonomy" id="1177755"/>
    <lineage>
        <taxon>Bacteria</taxon>
        <taxon>Pseudomonadati</taxon>
        <taxon>Pseudomonadota</taxon>
        <taxon>Alphaproteobacteria</taxon>
        <taxon>Hyphomicrobiales</taxon>
        <taxon>Hyphomicrobiaceae</taxon>
        <taxon>Methyloligella</taxon>
    </lineage>
</organism>
<proteinExistence type="predicted"/>
<evidence type="ECO:0000313" key="1">
    <source>
        <dbReference type="EMBL" id="ODA67449.1"/>
    </source>
</evidence>
<dbReference type="AlphaFoldDB" id="A0A1E2RZG0"/>
<name>A0A1E2RZG0_9HYPH</name>
<comment type="caution">
    <text evidence="1">The sequence shown here is derived from an EMBL/GenBank/DDBJ whole genome shotgun (WGS) entry which is preliminary data.</text>
</comment>
<keyword evidence="2" id="KW-1185">Reference proteome</keyword>
<gene>
    <name evidence="1" type="ORF">A7A08_01481</name>
</gene>
<sequence>MNKLEPNGDNCRAYMVLRNQSERHYQSFKLDLIEFRTDGIIGHRFAVDLGPIRPEKTLVKLFDIAGRHCDEIGSFLINDVMECSTGSGAVDDCFSGLSVSSRADAELTK</sequence>
<protein>
    <submittedName>
        <fullName evidence="1">Uncharacterized protein</fullName>
    </submittedName>
</protein>
<evidence type="ECO:0000313" key="2">
    <source>
        <dbReference type="Proteomes" id="UP000095087"/>
    </source>
</evidence>
<dbReference type="EMBL" id="MASI01000003">
    <property type="protein sequence ID" value="ODA67449.1"/>
    <property type="molecule type" value="Genomic_DNA"/>
</dbReference>